<keyword evidence="2" id="KW-1185">Reference proteome</keyword>
<dbReference type="EMBL" id="BIFT01000002">
    <property type="protein sequence ID" value="GCE29424.1"/>
    <property type="molecule type" value="Genomic_DNA"/>
</dbReference>
<evidence type="ECO:0000313" key="1">
    <source>
        <dbReference type="EMBL" id="GCE29424.1"/>
    </source>
</evidence>
<dbReference type="AlphaFoldDB" id="A0A402BDJ3"/>
<organism evidence="1 2">
    <name type="scientific">Dictyobacter alpinus</name>
    <dbReference type="NCBI Taxonomy" id="2014873"/>
    <lineage>
        <taxon>Bacteria</taxon>
        <taxon>Bacillati</taxon>
        <taxon>Chloroflexota</taxon>
        <taxon>Ktedonobacteria</taxon>
        <taxon>Ktedonobacterales</taxon>
        <taxon>Dictyobacteraceae</taxon>
        <taxon>Dictyobacter</taxon>
    </lineage>
</organism>
<name>A0A402BDJ3_9CHLR</name>
<sequence length="95" mass="11176">MQEVAWSSWEFCKVSAGDNWHPDRIKAFVQSYQEAGGPCPREEYVHFIPFIRWRLRKELRDHEMAIAQGLPGEPEYAARLLGAFERLRTIPIQLF</sequence>
<evidence type="ECO:0000313" key="2">
    <source>
        <dbReference type="Proteomes" id="UP000287171"/>
    </source>
</evidence>
<dbReference type="Proteomes" id="UP000287171">
    <property type="component" value="Unassembled WGS sequence"/>
</dbReference>
<accession>A0A402BDJ3</accession>
<proteinExistence type="predicted"/>
<protein>
    <submittedName>
        <fullName evidence="1">Uncharacterized protein</fullName>
    </submittedName>
</protein>
<comment type="caution">
    <text evidence="1">The sequence shown here is derived from an EMBL/GenBank/DDBJ whole genome shotgun (WGS) entry which is preliminary data.</text>
</comment>
<gene>
    <name evidence="1" type="ORF">KDA_49080</name>
</gene>
<reference evidence="2" key="1">
    <citation type="submission" date="2018-12" db="EMBL/GenBank/DDBJ databases">
        <title>Tengunoibacter tsumagoiensis gen. nov., sp. nov., Dictyobacter kobayashii sp. nov., D. alpinus sp. nov., and D. joshuensis sp. nov. and description of Dictyobacteraceae fam. nov. within the order Ktedonobacterales isolated from Tengu-no-mugimeshi.</title>
        <authorList>
            <person name="Wang C.M."/>
            <person name="Zheng Y."/>
            <person name="Sakai Y."/>
            <person name="Toyoda A."/>
            <person name="Minakuchi Y."/>
            <person name="Abe K."/>
            <person name="Yokota A."/>
            <person name="Yabe S."/>
        </authorList>
    </citation>
    <scope>NUCLEOTIDE SEQUENCE [LARGE SCALE GENOMIC DNA]</scope>
    <source>
        <strain evidence="2">Uno16</strain>
    </source>
</reference>